<organism evidence="3 4">
    <name type="scientific">Geomesophilobacter sediminis</name>
    <dbReference type="NCBI Taxonomy" id="2798584"/>
    <lineage>
        <taxon>Bacteria</taxon>
        <taxon>Pseudomonadati</taxon>
        <taxon>Thermodesulfobacteriota</taxon>
        <taxon>Desulfuromonadia</taxon>
        <taxon>Geobacterales</taxon>
        <taxon>Geobacteraceae</taxon>
        <taxon>Geomesophilobacter</taxon>
    </lineage>
</organism>
<keyword evidence="4" id="KW-1185">Reference proteome</keyword>
<dbReference type="InterPro" id="IPR025141">
    <property type="entry name" value="DUF4082"/>
</dbReference>
<reference evidence="3" key="1">
    <citation type="submission" date="2020-12" db="EMBL/GenBank/DDBJ databases">
        <title>Geomonas sp. Red875, isolated from river sediment.</title>
        <authorList>
            <person name="Xu Z."/>
            <person name="Zhang Z."/>
            <person name="Masuda Y."/>
            <person name="Itoh H."/>
            <person name="Senoo K."/>
        </authorList>
    </citation>
    <scope>NUCLEOTIDE SEQUENCE</scope>
    <source>
        <strain evidence="3">Red875</strain>
    </source>
</reference>
<sequence>MKSIKKLLLTAVLAVSLTAGAQAAHASLAVNFDAPADTFTQDATGSTINLIGWSFTTTSDLFVNQLGYFDLYGTGSEAHSVALYDAAGTRLASVTIGAGQGSMNGYFRMADVSSFVIAGGKSYTLAATVGSGSYAYTADTTGTEFGGTNSFSGLKFNNVTYQADAFDGDNSALPATWTSAAGVAGAVGTFGPNMDAAPTPIPGAIYLLGSGVAALAGFRRKQQ</sequence>
<keyword evidence="1" id="KW-0732">Signal</keyword>
<comment type="caution">
    <text evidence="3">The sequence shown here is derived from an EMBL/GenBank/DDBJ whole genome shotgun (WGS) entry which is preliminary data.</text>
</comment>
<dbReference type="EMBL" id="JAEMHM010000005">
    <property type="protein sequence ID" value="MBJ6724538.1"/>
    <property type="molecule type" value="Genomic_DNA"/>
</dbReference>
<evidence type="ECO:0000313" key="3">
    <source>
        <dbReference type="EMBL" id="MBJ6724538.1"/>
    </source>
</evidence>
<dbReference type="RefSeq" id="WP_199383379.1">
    <property type="nucleotide sequence ID" value="NZ_JAEMHM010000005.1"/>
</dbReference>
<protein>
    <submittedName>
        <fullName evidence="3">DUF4082 domain-containing protein</fullName>
    </submittedName>
</protein>
<accession>A0A8J7JCH9</accession>
<dbReference type="Proteomes" id="UP000636888">
    <property type="component" value="Unassembled WGS sequence"/>
</dbReference>
<proteinExistence type="predicted"/>
<evidence type="ECO:0000256" key="1">
    <source>
        <dbReference type="SAM" id="SignalP"/>
    </source>
</evidence>
<dbReference type="AlphaFoldDB" id="A0A8J7JCH9"/>
<feature type="chain" id="PRO_5035213655" evidence="1">
    <location>
        <begin position="22"/>
        <end position="223"/>
    </location>
</feature>
<gene>
    <name evidence="3" type="ORF">JFN93_07460</name>
</gene>
<name>A0A8J7JCH9_9BACT</name>
<evidence type="ECO:0000259" key="2">
    <source>
        <dbReference type="Pfam" id="PF13313"/>
    </source>
</evidence>
<dbReference type="Pfam" id="PF13313">
    <property type="entry name" value="DUF4082"/>
    <property type="match status" value="1"/>
</dbReference>
<feature type="domain" description="DUF4082" evidence="2">
    <location>
        <begin position="48"/>
        <end position="141"/>
    </location>
</feature>
<feature type="signal peptide" evidence="1">
    <location>
        <begin position="1"/>
        <end position="21"/>
    </location>
</feature>
<evidence type="ECO:0000313" key="4">
    <source>
        <dbReference type="Proteomes" id="UP000636888"/>
    </source>
</evidence>